<reference evidence="1 2" key="1">
    <citation type="submission" date="2016-10" db="EMBL/GenBank/DDBJ databases">
        <authorList>
            <person name="de Groot N.N."/>
        </authorList>
    </citation>
    <scope>NUCLEOTIDE SEQUENCE [LARGE SCALE GENOMIC DNA]</scope>
    <source>
        <strain evidence="1 2">CGMCC 4.2026</strain>
    </source>
</reference>
<dbReference type="Proteomes" id="UP000181951">
    <property type="component" value="Unassembled WGS sequence"/>
</dbReference>
<name>A0A1H8ED65_9ACTN</name>
<evidence type="ECO:0000313" key="2">
    <source>
        <dbReference type="Proteomes" id="UP000181951"/>
    </source>
</evidence>
<organism evidence="1 2">
    <name type="scientific">Actinacidiphila rubida</name>
    <dbReference type="NCBI Taxonomy" id="310780"/>
    <lineage>
        <taxon>Bacteria</taxon>
        <taxon>Bacillati</taxon>
        <taxon>Actinomycetota</taxon>
        <taxon>Actinomycetes</taxon>
        <taxon>Kitasatosporales</taxon>
        <taxon>Streptomycetaceae</taxon>
        <taxon>Actinacidiphila</taxon>
    </lineage>
</organism>
<evidence type="ECO:0000313" key="1">
    <source>
        <dbReference type="EMBL" id="SEN17445.1"/>
    </source>
</evidence>
<protein>
    <submittedName>
        <fullName evidence="1">Uncharacterized protein</fullName>
    </submittedName>
</protein>
<dbReference type="EMBL" id="FODD01000002">
    <property type="protein sequence ID" value="SEN17445.1"/>
    <property type="molecule type" value="Genomic_DNA"/>
</dbReference>
<accession>A0A1H8ED65</accession>
<dbReference type="AlphaFoldDB" id="A0A1H8ED65"/>
<gene>
    <name evidence="1" type="ORF">SAMN05216267_1002142</name>
</gene>
<sequence length="38" mass="4497">MNAVLRFLFAAVKIKEATKRGRQFDYGRIDIEQNPIWT</sequence>
<proteinExistence type="predicted"/>
<keyword evidence="2" id="KW-1185">Reference proteome</keyword>